<dbReference type="Pfam" id="PF19733">
    <property type="entry name" value="DUF6223"/>
    <property type="match status" value="1"/>
</dbReference>
<name>A0ABZ1MM90_STREF</name>
<organism evidence="2 3">
    <name type="scientific">Streptomyces purpurascens</name>
    <dbReference type="NCBI Taxonomy" id="1924"/>
    <lineage>
        <taxon>Bacteria</taxon>
        <taxon>Bacillati</taxon>
        <taxon>Actinomycetota</taxon>
        <taxon>Actinomycetes</taxon>
        <taxon>Kitasatosporales</taxon>
        <taxon>Streptomycetaceae</taxon>
        <taxon>Streptomyces</taxon>
    </lineage>
</organism>
<feature type="transmembrane region" description="Helical" evidence="1">
    <location>
        <begin position="61"/>
        <end position="81"/>
    </location>
</feature>
<keyword evidence="1" id="KW-0472">Membrane</keyword>
<keyword evidence="1" id="KW-1133">Transmembrane helix</keyword>
<protein>
    <submittedName>
        <fullName evidence="2">DUF6223 family protein</fullName>
    </submittedName>
</protein>
<evidence type="ECO:0000256" key="1">
    <source>
        <dbReference type="SAM" id="Phobius"/>
    </source>
</evidence>
<feature type="transmembrane region" description="Helical" evidence="1">
    <location>
        <begin position="93"/>
        <end position="114"/>
    </location>
</feature>
<keyword evidence="1" id="KW-0812">Transmembrane</keyword>
<reference evidence="2 3" key="1">
    <citation type="submission" date="2022-10" db="EMBL/GenBank/DDBJ databases">
        <title>The complete genomes of actinobacterial strains from the NBC collection.</title>
        <authorList>
            <person name="Joergensen T.S."/>
            <person name="Alvarez Arevalo M."/>
            <person name="Sterndorff E.B."/>
            <person name="Faurdal D."/>
            <person name="Vuksanovic O."/>
            <person name="Mourched A.-S."/>
            <person name="Charusanti P."/>
            <person name="Shaw S."/>
            <person name="Blin K."/>
            <person name="Weber T."/>
        </authorList>
    </citation>
    <scope>NUCLEOTIDE SEQUENCE [LARGE SCALE GENOMIC DNA]</scope>
    <source>
        <strain evidence="2 3">NBC_00017</strain>
    </source>
</reference>
<dbReference type="EMBL" id="CP108341">
    <property type="protein sequence ID" value="WTW29051.1"/>
    <property type="molecule type" value="Genomic_DNA"/>
</dbReference>
<feature type="transmembrane region" description="Helical" evidence="1">
    <location>
        <begin position="26"/>
        <end position="49"/>
    </location>
</feature>
<sequence>MRTSVVLRAAVEPTAADVYDMSAGRLGAVAAGVLALIGVVVGGLALARPTGRFGTGTGRRGAATALTAGLLAMVLGALVAATADGGLGTGNGLGGAFVALIVGLIATALGGLALTRDPEV</sequence>
<gene>
    <name evidence="2" type="ORF">OHU35_24685</name>
</gene>
<dbReference type="RefSeq" id="WP_189728373.1">
    <property type="nucleotide sequence ID" value="NZ_BMUK01000015.1"/>
</dbReference>
<accession>A0ABZ1MM90</accession>
<evidence type="ECO:0000313" key="3">
    <source>
        <dbReference type="Proteomes" id="UP001621512"/>
    </source>
</evidence>
<dbReference type="Proteomes" id="UP001621512">
    <property type="component" value="Chromosome"/>
</dbReference>
<proteinExistence type="predicted"/>
<keyword evidence="3" id="KW-1185">Reference proteome</keyword>
<dbReference type="InterPro" id="IPR045770">
    <property type="entry name" value="DUF6223"/>
</dbReference>
<evidence type="ECO:0000313" key="2">
    <source>
        <dbReference type="EMBL" id="WTW29051.1"/>
    </source>
</evidence>